<gene>
    <name evidence="1" type="ORF">CPELLU_LOCUS4717</name>
</gene>
<proteinExistence type="predicted"/>
<dbReference type="Proteomes" id="UP000789759">
    <property type="component" value="Unassembled WGS sequence"/>
</dbReference>
<sequence>MPKRVHKYFEQRAQEWNITGFLNECELESFRQIIEYYLSSLEAIIMTETGPRHEKAQILFDKYKKATVNYETNNGTVIGGTSVSELKREFEEDGFEHKIEANQIKQTRTNRQSTPEDQIRPSFVMREKWIRLQGQIRREKIKPQTVSITKDEMEFLDDDYYFIDYEEVSNCYFTDHEEVRNLNSKNALIRNTLLEILFQYRSKDLESGKTIMNSNFLNRIMDITDADVKQSVWSKLDEEQQL</sequence>
<dbReference type="OrthoDB" id="2423204at2759"/>
<organism evidence="1 2">
    <name type="scientific">Cetraspora pellucida</name>
    <dbReference type="NCBI Taxonomy" id="1433469"/>
    <lineage>
        <taxon>Eukaryota</taxon>
        <taxon>Fungi</taxon>
        <taxon>Fungi incertae sedis</taxon>
        <taxon>Mucoromycota</taxon>
        <taxon>Glomeromycotina</taxon>
        <taxon>Glomeromycetes</taxon>
        <taxon>Diversisporales</taxon>
        <taxon>Gigasporaceae</taxon>
        <taxon>Cetraspora</taxon>
    </lineage>
</organism>
<name>A0A9N9B3L1_9GLOM</name>
<accession>A0A9N9B3L1</accession>
<dbReference type="EMBL" id="CAJVQA010002539">
    <property type="protein sequence ID" value="CAG8550288.1"/>
    <property type="molecule type" value="Genomic_DNA"/>
</dbReference>
<reference evidence="1" key="1">
    <citation type="submission" date="2021-06" db="EMBL/GenBank/DDBJ databases">
        <authorList>
            <person name="Kallberg Y."/>
            <person name="Tangrot J."/>
            <person name="Rosling A."/>
        </authorList>
    </citation>
    <scope>NUCLEOTIDE SEQUENCE</scope>
    <source>
        <strain evidence="1">FL966</strain>
    </source>
</reference>
<evidence type="ECO:0000313" key="1">
    <source>
        <dbReference type="EMBL" id="CAG8550288.1"/>
    </source>
</evidence>
<keyword evidence="2" id="KW-1185">Reference proteome</keyword>
<dbReference type="AlphaFoldDB" id="A0A9N9B3L1"/>
<evidence type="ECO:0000313" key="2">
    <source>
        <dbReference type="Proteomes" id="UP000789759"/>
    </source>
</evidence>
<comment type="caution">
    <text evidence="1">The sequence shown here is derived from an EMBL/GenBank/DDBJ whole genome shotgun (WGS) entry which is preliminary data.</text>
</comment>
<protein>
    <submittedName>
        <fullName evidence="1">6860_t:CDS:1</fullName>
    </submittedName>
</protein>